<evidence type="ECO:0000313" key="11">
    <source>
        <dbReference type="Proteomes" id="UP000693970"/>
    </source>
</evidence>
<feature type="compositionally biased region" description="Basic residues" evidence="6">
    <location>
        <begin position="555"/>
        <end position="568"/>
    </location>
</feature>
<keyword evidence="7" id="KW-0732">Signal</keyword>
<evidence type="ECO:0000313" key="10">
    <source>
        <dbReference type="EMBL" id="KAG7370722.1"/>
    </source>
</evidence>
<sequence length="568" mass="59920">MKEYNRRPRRLHSLPLLVFLVSCVNGRVAEQAGAGIGAQNDGTMAPTSDEAWVYSFSEDSTTSEVIEIQGTKEFIIIYEEPEENDFGIQEDIIAATYDAVESAVIENGGTITQEFNAVLNGVAADLTTEALEALMEQDGIAYIEEVVPVYISMPKGNPTWGQDRIDQLDLPLNGVYTYKGNKAAGQGVNVAIIDTGILASYLEEGIATENKHMNLVGGHNVVNDDNRGPNDWNDCHGHGTHVAGTVGSREYGVAPGATIWAVRVLECKGGGTSAGVISGINWVVEQAKSLGGKWVINMSLGGGFSPAMNEAVEKARGAGILVVVAAGNKGNSDNPFACSYSPASAKSAITVGSIDGTDTRSSFSNYGDCVNVFAPGTKVMSLSLNSDPLQGIEKSGTSMASPHVAGAAALFYQNFDTSTDAENALFGAMASNELNDVGIGSPNKLVQVPPTVTLPGNNPLPNLVPTRSPTLVPTRIPTPAPTRVPTLAPTRAPTPAPTQVPTPAPTRAPVPPTRAPTRAPVPPTRAPTPRPTRRPTRAPTPRPTRRPTRAPTRAPTRRPTRAPTRRPT</sequence>
<dbReference type="Pfam" id="PF00082">
    <property type="entry name" value="Peptidase_S8"/>
    <property type="match status" value="1"/>
</dbReference>
<evidence type="ECO:0000259" key="8">
    <source>
        <dbReference type="Pfam" id="PF00082"/>
    </source>
</evidence>
<feature type="compositionally biased region" description="Low complexity" evidence="6">
    <location>
        <begin position="450"/>
        <end position="466"/>
    </location>
</feature>
<evidence type="ECO:0000256" key="7">
    <source>
        <dbReference type="SAM" id="SignalP"/>
    </source>
</evidence>
<feature type="active site" description="Charge relay system" evidence="5">
    <location>
        <position position="194"/>
    </location>
</feature>
<feature type="active site" description="Charge relay system" evidence="5">
    <location>
        <position position="238"/>
    </location>
</feature>
<dbReference type="InterPro" id="IPR010259">
    <property type="entry name" value="S8pro/Inhibitor_I9"/>
</dbReference>
<evidence type="ECO:0000256" key="5">
    <source>
        <dbReference type="PROSITE-ProRule" id="PRU01240"/>
    </source>
</evidence>
<dbReference type="CDD" id="cd04077">
    <property type="entry name" value="Peptidases_S8_PCSK9_ProteinaseK_like"/>
    <property type="match status" value="1"/>
</dbReference>
<organism evidence="10 11">
    <name type="scientific">Nitzschia inconspicua</name>
    <dbReference type="NCBI Taxonomy" id="303405"/>
    <lineage>
        <taxon>Eukaryota</taxon>
        <taxon>Sar</taxon>
        <taxon>Stramenopiles</taxon>
        <taxon>Ochrophyta</taxon>
        <taxon>Bacillariophyta</taxon>
        <taxon>Bacillariophyceae</taxon>
        <taxon>Bacillariophycidae</taxon>
        <taxon>Bacillariales</taxon>
        <taxon>Bacillariaceae</taxon>
        <taxon>Nitzschia</taxon>
    </lineage>
</organism>
<keyword evidence="4 5" id="KW-0720">Serine protease</keyword>
<keyword evidence="11" id="KW-1185">Reference proteome</keyword>
<feature type="domain" description="Peptidase S8/S53" evidence="8">
    <location>
        <begin position="185"/>
        <end position="422"/>
    </location>
</feature>
<dbReference type="AlphaFoldDB" id="A0A9K3Q456"/>
<keyword evidence="3 5" id="KW-0378">Hydrolase</keyword>
<dbReference type="PANTHER" id="PTHR43806">
    <property type="entry name" value="PEPTIDASE S8"/>
    <property type="match status" value="1"/>
</dbReference>
<dbReference type="InterPro" id="IPR022398">
    <property type="entry name" value="Peptidase_S8_His-AS"/>
</dbReference>
<dbReference type="EMBL" id="JAGRRH010000004">
    <property type="protein sequence ID" value="KAG7370722.1"/>
    <property type="molecule type" value="Genomic_DNA"/>
</dbReference>
<dbReference type="GO" id="GO:0004252">
    <property type="term" value="F:serine-type endopeptidase activity"/>
    <property type="evidence" value="ECO:0007669"/>
    <property type="project" value="UniProtKB-UniRule"/>
</dbReference>
<dbReference type="Proteomes" id="UP000693970">
    <property type="component" value="Unassembled WGS sequence"/>
</dbReference>
<comment type="caution">
    <text evidence="10">The sequence shown here is derived from an EMBL/GenBank/DDBJ whole genome shotgun (WGS) entry which is preliminary data.</text>
</comment>
<dbReference type="InterPro" id="IPR050131">
    <property type="entry name" value="Peptidase_S8_subtilisin-like"/>
</dbReference>
<protein>
    <submittedName>
        <fullName evidence="10">Peptidase S8 and S53 subtilisin kexin sedolisin family protein</fullName>
    </submittedName>
</protein>
<dbReference type="InterPro" id="IPR034193">
    <property type="entry name" value="PCSK9_ProteinaseK-like"/>
</dbReference>
<dbReference type="GO" id="GO:0006508">
    <property type="term" value="P:proteolysis"/>
    <property type="evidence" value="ECO:0007669"/>
    <property type="project" value="UniProtKB-KW"/>
</dbReference>
<keyword evidence="2 5" id="KW-0645">Protease</keyword>
<evidence type="ECO:0000256" key="4">
    <source>
        <dbReference type="ARBA" id="ARBA00022825"/>
    </source>
</evidence>
<dbReference type="PROSITE" id="PS51257">
    <property type="entry name" value="PROKAR_LIPOPROTEIN"/>
    <property type="match status" value="1"/>
</dbReference>
<feature type="active site" description="Charge relay system" evidence="5">
    <location>
        <position position="398"/>
    </location>
</feature>
<evidence type="ECO:0000256" key="1">
    <source>
        <dbReference type="ARBA" id="ARBA00011073"/>
    </source>
</evidence>
<gene>
    <name evidence="10" type="ORF">IV203_019292</name>
</gene>
<dbReference type="PROSITE" id="PS51892">
    <property type="entry name" value="SUBTILASE"/>
    <property type="match status" value="1"/>
</dbReference>
<evidence type="ECO:0000256" key="6">
    <source>
        <dbReference type="SAM" id="MobiDB-lite"/>
    </source>
</evidence>
<dbReference type="InterPro" id="IPR000209">
    <property type="entry name" value="Peptidase_S8/S53_dom"/>
</dbReference>
<feature type="signal peptide" evidence="7">
    <location>
        <begin position="1"/>
        <end position="26"/>
    </location>
</feature>
<dbReference type="PANTHER" id="PTHR43806:SF11">
    <property type="entry name" value="CEREVISIN-RELATED"/>
    <property type="match status" value="1"/>
</dbReference>
<feature type="compositionally biased region" description="Pro residues" evidence="6">
    <location>
        <begin position="492"/>
        <end position="530"/>
    </location>
</feature>
<dbReference type="PROSITE" id="PS00137">
    <property type="entry name" value="SUBTILASE_HIS"/>
    <property type="match status" value="1"/>
</dbReference>
<dbReference type="FunFam" id="3.40.50.200:FF:000014">
    <property type="entry name" value="Proteinase K"/>
    <property type="match status" value="1"/>
</dbReference>
<feature type="region of interest" description="Disordered" evidence="6">
    <location>
        <begin position="450"/>
        <end position="568"/>
    </location>
</feature>
<feature type="chain" id="PRO_5039907581" evidence="7">
    <location>
        <begin position="27"/>
        <end position="568"/>
    </location>
</feature>
<comment type="similarity">
    <text evidence="1 5">Belongs to the peptidase S8 family.</text>
</comment>
<reference evidence="10" key="1">
    <citation type="journal article" date="2021" name="Sci. Rep.">
        <title>Diploid genomic architecture of Nitzschia inconspicua, an elite biomass production diatom.</title>
        <authorList>
            <person name="Oliver A."/>
            <person name="Podell S."/>
            <person name="Pinowska A."/>
            <person name="Traller J.C."/>
            <person name="Smith S.R."/>
            <person name="McClure R."/>
            <person name="Beliaev A."/>
            <person name="Bohutskyi P."/>
            <person name="Hill E.A."/>
            <person name="Rabines A."/>
            <person name="Zheng H."/>
            <person name="Allen L.Z."/>
            <person name="Kuo A."/>
            <person name="Grigoriev I.V."/>
            <person name="Allen A.E."/>
            <person name="Hazlebeck D."/>
            <person name="Allen E.E."/>
        </authorList>
    </citation>
    <scope>NUCLEOTIDE SEQUENCE</scope>
    <source>
        <strain evidence="10">Hildebrandi</strain>
    </source>
</reference>
<feature type="domain" description="Inhibitor I9" evidence="9">
    <location>
        <begin position="103"/>
        <end position="149"/>
    </location>
</feature>
<name>A0A9K3Q456_9STRA</name>
<dbReference type="GO" id="GO:0005615">
    <property type="term" value="C:extracellular space"/>
    <property type="evidence" value="ECO:0007669"/>
    <property type="project" value="TreeGrafter"/>
</dbReference>
<evidence type="ECO:0000256" key="3">
    <source>
        <dbReference type="ARBA" id="ARBA00022801"/>
    </source>
</evidence>
<proteinExistence type="inferred from homology"/>
<dbReference type="Pfam" id="PF05922">
    <property type="entry name" value="Inhibitor_I9"/>
    <property type="match status" value="1"/>
</dbReference>
<evidence type="ECO:0000256" key="2">
    <source>
        <dbReference type="ARBA" id="ARBA00022670"/>
    </source>
</evidence>
<dbReference type="OrthoDB" id="47834at2759"/>
<dbReference type="InterPro" id="IPR023828">
    <property type="entry name" value="Peptidase_S8_Ser-AS"/>
</dbReference>
<accession>A0A9K3Q456</accession>
<evidence type="ECO:0000259" key="9">
    <source>
        <dbReference type="Pfam" id="PF05922"/>
    </source>
</evidence>
<reference evidence="10" key="2">
    <citation type="submission" date="2021-04" db="EMBL/GenBank/DDBJ databases">
        <authorList>
            <person name="Podell S."/>
        </authorList>
    </citation>
    <scope>NUCLEOTIDE SEQUENCE</scope>
    <source>
        <strain evidence="10">Hildebrandi</strain>
    </source>
</reference>
<dbReference type="PROSITE" id="PS00138">
    <property type="entry name" value="SUBTILASE_SER"/>
    <property type="match status" value="1"/>
</dbReference>